<keyword evidence="2" id="KW-0732">Signal</keyword>
<reference evidence="3 4" key="1">
    <citation type="submission" date="2020-07" db="EMBL/GenBank/DDBJ databases">
        <title>Trichoderma asperellum IC-1 whole genome shotgun sequence.</title>
        <authorList>
            <person name="Kanamasa S."/>
            <person name="Takahashi H."/>
        </authorList>
    </citation>
    <scope>NUCLEOTIDE SEQUENCE [LARGE SCALE GENOMIC DNA]</scope>
    <source>
        <strain evidence="3 4">IC-1</strain>
    </source>
</reference>
<comment type="caution">
    <text evidence="3">The sequence shown here is derived from an EMBL/GenBank/DDBJ whole genome shotgun (WGS) entry which is preliminary data.</text>
</comment>
<dbReference type="PANTHER" id="PTHR40640">
    <property type="entry name" value="ANCHORED GLYCOPROTEIN, PUTATIVE (AFU_ORTHOLOGUE AFUA_8G04860)-RELATED"/>
    <property type="match status" value="1"/>
</dbReference>
<evidence type="ECO:0000256" key="1">
    <source>
        <dbReference type="SAM" id="MobiDB-lite"/>
    </source>
</evidence>
<evidence type="ECO:0000256" key="2">
    <source>
        <dbReference type="SAM" id="SignalP"/>
    </source>
</evidence>
<protein>
    <submittedName>
        <fullName evidence="3">Uncharacterized protein</fullName>
    </submittedName>
</protein>
<dbReference type="Proteomes" id="UP000517252">
    <property type="component" value="Unassembled WGS sequence"/>
</dbReference>
<accession>A0A6V8QM27</accession>
<feature type="compositionally biased region" description="Low complexity" evidence="1">
    <location>
        <begin position="157"/>
        <end position="197"/>
    </location>
</feature>
<proteinExistence type="predicted"/>
<feature type="chain" id="PRO_5028003801" evidence="2">
    <location>
        <begin position="17"/>
        <end position="248"/>
    </location>
</feature>
<feature type="region of interest" description="Disordered" evidence="1">
    <location>
        <begin position="157"/>
        <end position="220"/>
    </location>
</feature>
<evidence type="ECO:0000313" key="4">
    <source>
        <dbReference type="Proteomes" id="UP000517252"/>
    </source>
</evidence>
<dbReference type="AlphaFoldDB" id="A0A6V8QM27"/>
<evidence type="ECO:0000313" key="3">
    <source>
        <dbReference type="EMBL" id="GFP53455.1"/>
    </source>
</evidence>
<dbReference type="EMBL" id="BLZH01000002">
    <property type="protein sequence ID" value="GFP53455.1"/>
    <property type="molecule type" value="Genomic_DNA"/>
</dbReference>
<feature type="signal peptide" evidence="2">
    <location>
        <begin position="1"/>
        <end position="16"/>
    </location>
</feature>
<dbReference type="PANTHER" id="PTHR40640:SF1">
    <property type="entry name" value="ANCHORED GLYCOPROTEIN, PUTATIVE (AFU_ORTHOLOGUE AFUA_8G04860)-RELATED"/>
    <property type="match status" value="1"/>
</dbReference>
<dbReference type="OrthoDB" id="4991875at2759"/>
<name>A0A6V8QM27_TRIAP</name>
<feature type="compositionally biased region" description="Polar residues" evidence="1">
    <location>
        <begin position="198"/>
        <end position="220"/>
    </location>
</feature>
<sequence>MARSLALLALASGAMAAQSTVVSLLLPYGDVQKIDASIIGADSTATTYLFGCPKGEDSSDCGFPTSQTVTQGPSTWIYTETASADPADETGFSGSEVQGGQCKLNTKADVADCTMYMTATYTGAVTSTTSATTMSFLDLQTPVTITAGLDKLNASPGATATDASTTAPSSTDASSTGSSTGSSAGSSTAGSSTTGPAQTTLATKHTSTGTQTASSSVKPTSTNAAGFVNSQNGLLAGVAAIVGGAMML</sequence>
<organism evidence="3 4">
    <name type="scientific">Trichoderma asperellum</name>
    <name type="common">Filamentous fungus</name>
    <dbReference type="NCBI Taxonomy" id="101201"/>
    <lineage>
        <taxon>Eukaryota</taxon>
        <taxon>Fungi</taxon>
        <taxon>Dikarya</taxon>
        <taxon>Ascomycota</taxon>
        <taxon>Pezizomycotina</taxon>
        <taxon>Sordariomycetes</taxon>
        <taxon>Hypocreomycetidae</taxon>
        <taxon>Hypocreales</taxon>
        <taxon>Hypocreaceae</taxon>
        <taxon>Trichoderma</taxon>
    </lineage>
</organism>
<gene>
    <name evidence="3" type="ORF">TASIC1_0002063900</name>
</gene>